<dbReference type="EMBL" id="QJSP01000003">
    <property type="protein sequence ID" value="PYE19535.1"/>
    <property type="molecule type" value="Genomic_DNA"/>
</dbReference>
<comment type="caution">
    <text evidence="1">The sequence shown here is derived from an EMBL/GenBank/DDBJ whole genome shotgun (WGS) entry which is preliminary data.</text>
</comment>
<dbReference type="AlphaFoldDB" id="A0A318S009"/>
<evidence type="ECO:0000313" key="1">
    <source>
        <dbReference type="EMBL" id="PYE19535.1"/>
    </source>
</evidence>
<dbReference type="Proteomes" id="UP000247591">
    <property type="component" value="Unassembled WGS sequence"/>
</dbReference>
<protein>
    <submittedName>
        <fullName evidence="1">Uncharacterized protein</fullName>
    </submittedName>
</protein>
<gene>
    <name evidence="1" type="ORF">DFR67_103448</name>
</gene>
<keyword evidence="2" id="KW-1185">Reference proteome</keyword>
<sequence length="75" mass="8039">MPRSSPHVAAVRYLKVATTLEATIPSSATEIASTGEGVELDGNCADTEFLMPNAQWNAYVAQYFTAGALRPRYGC</sequence>
<evidence type="ECO:0000313" key="2">
    <source>
        <dbReference type="Proteomes" id="UP000247591"/>
    </source>
</evidence>
<dbReference type="OrthoDB" id="4753264at2"/>
<accession>A0A318S009</accession>
<dbReference type="RefSeq" id="WP_146240394.1">
    <property type="nucleotide sequence ID" value="NZ_QJSP01000003.1"/>
</dbReference>
<organism evidence="1 2">
    <name type="scientific">Williamsia limnetica</name>
    <dbReference type="NCBI Taxonomy" id="882452"/>
    <lineage>
        <taxon>Bacteria</taxon>
        <taxon>Bacillati</taxon>
        <taxon>Actinomycetota</taxon>
        <taxon>Actinomycetes</taxon>
        <taxon>Mycobacteriales</taxon>
        <taxon>Nocardiaceae</taxon>
        <taxon>Williamsia</taxon>
    </lineage>
</organism>
<reference evidence="1 2" key="1">
    <citation type="submission" date="2018-06" db="EMBL/GenBank/DDBJ databases">
        <title>Genomic Encyclopedia of Type Strains, Phase IV (KMG-IV): sequencing the most valuable type-strain genomes for metagenomic binning, comparative biology and taxonomic classification.</title>
        <authorList>
            <person name="Goeker M."/>
        </authorList>
    </citation>
    <scope>NUCLEOTIDE SEQUENCE [LARGE SCALE GENOMIC DNA]</scope>
    <source>
        <strain evidence="1 2">DSM 45521</strain>
    </source>
</reference>
<proteinExistence type="predicted"/>
<name>A0A318S009_WILLI</name>